<dbReference type="SMART" id="SM00647">
    <property type="entry name" value="IBR"/>
    <property type="match status" value="2"/>
</dbReference>
<evidence type="ECO:0000256" key="1">
    <source>
        <dbReference type="ARBA" id="ARBA00001798"/>
    </source>
</evidence>
<dbReference type="EMBL" id="MU250526">
    <property type="protein sequence ID" value="KAG7450277.1"/>
    <property type="molecule type" value="Genomic_DNA"/>
</dbReference>
<dbReference type="FunFam" id="3.30.40.10:FF:000051">
    <property type="entry name" value="RBR-type E3 ubiquitin transferase"/>
    <property type="match status" value="1"/>
</dbReference>
<evidence type="ECO:0000256" key="4">
    <source>
        <dbReference type="ARBA" id="ARBA00012251"/>
    </source>
</evidence>
<dbReference type="AlphaFoldDB" id="A0A9P8AXT7"/>
<dbReference type="InterPro" id="IPR002867">
    <property type="entry name" value="IBR_dom"/>
</dbReference>
<evidence type="ECO:0000256" key="9">
    <source>
        <dbReference type="ARBA" id="ARBA00022771"/>
    </source>
</evidence>
<evidence type="ECO:0000256" key="7">
    <source>
        <dbReference type="ARBA" id="ARBA00022723"/>
    </source>
</evidence>
<dbReference type="CDD" id="cd23820">
    <property type="entry name" value="RWD_RNF14"/>
    <property type="match status" value="1"/>
</dbReference>
<keyword evidence="10" id="KW-0833">Ubl conjugation pathway</keyword>
<dbReference type="InterPro" id="IPR017907">
    <property type="entry name" value="Znf_RING_CS"/>
</dbReference>
<dbReference type="OrthoDB" id="1431934at2759"/>
<evidence type="ECO:0000256" key="10">
    <source>
        <dbReference type="ARBA" id="ARBA00022786"/>
    </source>
</evidence>
<dbReference type="GO" id="GO:0016567">
    <property type="term" value="P:protein ubiquitination"/>
    <property type="evidence" value="ECO:0007669"/>
    <property type="project" value="InterPro"/>
</dbReference>
<organism evidence="18 19">
    <name type="scientific">Guyanagaster necrorhizus</name>
    <dbReference type="NCBI Taxonomy" id="856835"/>
    <lineage>
        <taxon>Eukaryota</taxon>
        <taxon>Fungi</taxon>
        <taxon>Dikarya</taxon>
        <taxon>Basidiomycota</taxon>
        <taxon>Agaricomycotina</taxon>
        <taxon>Agaricomycetes</taxon>
        <taxon>Agaricomycetidae</taxon>
        <taxon>Agaricales</taxon>
        <taxon>Marasmiineae</taxon>
        <taxon>Physalacriaceae</taxon>
        <taxon>Guyanagaster</taxon>
    </lineage>
</organism>
<dbReference type="GO" id="GO:0005737">
    <property type="term" value="C:cytoplasm"/>
    <property type="evidence" value="ECO:0007669"/>
    <property type="project" value="UniProtKB-ARBA"/>
</dbReference>
<accession>A0A9P8AXT7</accession>
<dbReference type="GeneID" id="66110922"/>
<gene>
    <name evidence="18" type="ORF">BT62DRAFT_962071</name>
</gene>
<evidence type="ECO:0000256" key="6">
    <source>
        <dbReference type="ARBA" id="ARBA00022692"/>
    </source>
</evidence>
<dbReference type="EC" id="2.3.2.31" evidence="4"/>
<keyword evidence="5" id="KW-0808">Transferase</keyword>
<dbReference type="Gene3D" id="3.30.40.10">
    <property type="entry name" value="Zinc/RING finger domain, C3HC4 (zinc finger)"/>
    <property type="match status" value="1"/>
</dbReference>
<dbReference type="Pfam" id="PF05773">
    <property type="entry name" value="RWD"/>
    <property type="match status" value="1"/>
</dbReference>
<dbReference type="InterPro" id="IPR013083">
    <property type="entry name" value="Znf_RING/FYVE/PHD"/>
</dbReference>
<evidence type="ECO:0000256" key="14">
    <source>
        <dbReference type="ARBA" id="ARBA00044508"/>
    </source>
</evidence>
<evidence type="ECO:0000256" key="15">
    <source>
        <dbReference type="PROSITE-ProRule" id="PRU00175"/>
    </source>
</evidence>
<dbReference type="Proteomes" id="UP000812287">
    <property type="component" value="Unassembled WGS sequence"/>
</dbReference>
<name>A0A9P8AXT7_9AGAR</name>
<dbReference type="CDD" id="cd20341">
    <property type="entry name" value="BRcat_RBR_RNF14"/>
    <property type="match status" value="1"/>
</dbReference>
<dbReference type="SUPFAM" id="SSF54495">
    <property type="entry name" value="UBC-like"/>
    <property type="match status" value="1"/>
</dbReference>
<keyword evidence="6" id="KW-0812">Transmembrane</keyword>
<protein>
    <recommendedName>
        <fullName evidence="4">RBR-type E3 ubiquitin transferase</fullName>
        <ecNumber evidence="4">2.3.2.31</ecNumber>
    </recommendedName>
</protein>
<dbReference type="Gene3D" id="1.20.120.1750">
    <property type="match status" value="1"/>
</dbReference>
<evidence type="ECO:0000259" key="17">
    <source>
        <dbReference type="PROSITE" id="PS51873"/>
    </source>
</evidence>
<evidence type="ECO:0000256" key="8">
    <source>
        <dbReference type="ARBA" id="ARBA00022737"/>
    </source>
</evidence>
<dbReference type="Gene3D" id="3.10.110.10">
    <property type="entry name" value="Ubiquitin Conjugating Enzyme"/>
    <property type="match status" value="1"/>
</dbReference>
<dbReference type="GO" id="GO:0061630">
    <property type="term" value="F:ubiquitin protein ligase activity"/>
    <property type="evidence" value="ECO:0007669"/>
    <property type="project" value="UniProtKB-EC"/>
</dbReference>
<feature type="domain" description="RING-type" evidence="16">
    <location>
        <begin position="177"/>
        <end position="225"/>
    </location>
</feature>
<comment type="caution">
    <text evidence="18">The sequence shown here is derived from an EMBL/GenBank/DDBJ whole genome shotgun (WGS) entry which is preliminary data.</text>
</comment>
<dbReference type="InterPro" id="IPR001841">
    <property type="entry name" value="Znf_RING"/>
</dbReference>
<evidence type="ECO:0000256" key="12">
    <source>
        <dbReference type="ARBA" id="ARBA00022989"/>
    </source>
</evidence>
<evidence type="ECO:0000256" key="2">
    <source>
        <dbReference type="ARBA" id="ARBA00004167"/>
    </source>
</evidence>
<keyword evidence="9 15" id="KW-0863">Zinc-finger</keyword>
<evidence type="ECO:0000313" key="19">
    <source>
        <dbReference type="Proteomes" id="UP000812287"/>
    </source>
</evidence>
<dbReference type="GO" id="GO:0008270">
    <property type="term" value="F:zinc ion binding"/>
    <property type="evidence" value="ECO:0007669"/>
    <property type="project" value="UniProtKB-KW"/>
</dbReference>
<evidence type="ECO:0000256" key="5">
    <source>
        <dbReference type="ARBA" id="ARBA00022679"/>
    </source>
</evidence>
<feature type="domain" description="RING-type" evidence="17">
    <location>
        <begin position="173"/>
        <end position="428"/>
    </location>
</feature>
<comment type="pathway">
    <text evidence="3">Protein modification; protein ubiquitination.</text>
</comment>
<keyword evidence="13" id="KW-0472">Membrane</keyword>
<evidence type="ECO:0000256" key="11">
    <source>
        <dbReference type="ARBA" id="ARBA00022833"/>
    </source>
</evidence>
<dbReference type="InterPro" id="IPR047548">
    <property type="entry name" value="Rcat_RBR_RNF14"/>
</dbReference>
<dbReference type="PANTHER" id="PTHR11685">
    <property type="entry name" value="RBR FAMILY RING FINGER AND IBR DOMAIN-CONTAINING"/>
    <property type="match status" value="1"/>
</dbReference>
<sequence length="434" mass="49040">MNLSECQSLQREEWEVLEVSIYPECVSSGICDTSVKLEIPVEFSEPRTVSISNDGLSQSLSLTVLPPLLLHIDLPLAYPLYDPPQLVSIHATHLWMPRLSKLQSTLSRMWQPGETVLYNWVEFIHGGEFLHSVDLTSDTDPTVINLPHPAPQLLSPLLAAYEVSSKSNRFAQNSYPCSICLTSHKGSKCLQLTCGHVFCRPCLEDFWQMCVREGEVSRVGCPDPRCVKFGREANEEEVARILTPEEIQRWRRLKEKCMLEKDPTIMHCPMTFCQTAVPKQTANDEESGWDRLRTCPSCLCSFCSICKHAWHGPISPCLASAPNEIVKEYLALAEGSSRREVLLRKYGRGNVLKLVNAYHEDQLSRQWLESSTMACPGCEVHVEKAMGCNHMTCARCQMHFCYRCGAKLNGSNPYVHFSTPGARCYNKLFDFEQG</sequence>
<comment type="similarity">
    <text evidence="14">Belongs to the RBR family. RNF14 subfamily.</text>
</comment>
<dbReference type="InterPro" id="IPR006575">
    <property type="entry name" value="RWD_dom"/>
</dbReference>
<dbReference type="Pfam" id="PF01485">
    <property type="entry name" value="IBR"/>
    <property type="match status" value="1"/>
</dbReference>
<dbReference type="InterPro" id="IPR016135">
    <property type="entry name" value="UBQ-conjugating_enzyme/RWD"/>
</dbReference>
<evidence type="ECO:0000256" key="3">
    <source>
        <dbReference type="ARBA" id="ARBA00004906"/>
    </source>
</evidence>
<dbReference type="PROSITE" id="PS00518">
    <property type="entry name" value="ZF_RING_1"/>
    <property type="match status" value="1"/>
</dbReference>
<evidence type="ECO:0000256" key="13">
    <source>
        <dbReference type="ARBA" id="ARBA00023136"/>
    </source>
</evidence>
<keyword evidence="8" id="KW-0677">Repeat</keyword>
<comment type="subcellular location">
    <subcellularLocation>
        <location evidence="2">Membrane</location>
        <topology evidence="2">Single-pass membrane protein</topology>
    </subcellularLocation>
</comment>
<dbReference type="InterPro" id="IPR031127">
    <property type="entry name" value="E3_UB_ligase_RBR"/>
</dbReference>
<dbReference type="GO" id="GO:0031090">
    <property type="term" value="C:organelle membrane"/>
    <property type="evidence" value="ECO:0007669"/>
    <property type="project" value="UniProtKB-ARBA"/>
</dbReference>
<keyword evidence="19" id="KW-1185">Reference proteome</keyword>
<keyword evidence="7" id="KW-0479">Metal-binding</keyword>
<dbReference type="InterPro" id="IPR044066">
    <property type="entry name" value="TRIAD_supradom"/>
</dbReference>
<comment type="catalytic activity">
    <reaction evidence="1">
        <text>[E2 ubiquitin-conjugating enzyme]-S-ubiquitinyl-L-cysteine + [acceptor protein]-L-lysine = [E2 ubiquitin-conjugating enzyme]-L-cysteine + [acceptor protein]-N(6)-ubiquitinyl-L-lysine.</text>
        <dbReference type="EC" id="2.3.2.31"/>
    </reaction>
</comment>
<dbReference type="CDD" id="cd23134">
    <property type="entry name" value="RING-HC_ITT1-like"/>
    <property type="match status" value="1"/>
</dbReference>
<dbReference type="PROSITE" id="PS50089">
    <property type="entry name" value="ZF_RING_2"/>
    <property type="match status" value="1"/>
</dbReference>
<dbReference type="SUPFAM" id="SSF57850">
    <property type="entry name" value="RING/U-box"/>
    <property type="match status" value="3"/>
</dbReference>
<dbReference type="CDD" id="cd20354">
    <property type="entry name" value="Rcat_RBR_RNF14"/>
    <property type="match status" value="1"/>
</dbReference>
<keyword evidence="12" id="KW-1133">Transmembrane helix</keyword>
<dbReference type="PROSITE" id="PS51873">
    <property type="entry name" value="TRIAD"/>
    <property type="match status" value="1"/>
</dbReference>
<evidence type="ECO:0000313" key="18">
    <source>
        <dbReference type="EMBL" id="KAG7450277.1"/>
    </source>
</evidence>
<evidence type="ECO:0000259" key="16">
    <source>
        <dbReference type="PROSITE" id="PS50089"/>
    </source>
</evidence>
<proteinExistence type="inferred from homology"/>
<keyword evidence="11" id="KW-0862">Zinc</keyword>
<reference evidence="18" key="1">
    <citation type="submission" date="2020-11" db="EMBL/GenBank/DDBJ databases">
        <title>Adaptations for nitrogen fixation in a non-lichenized fungal sporocarp promotes dispersal by wood-feeding termites.</title>
        <authorList>
            <consortium name="DOE Joint Genome Institute"/>
            <person name="Koch R.A."/>
            <person name="Yoon G."/>
            <person name="Arayal U."/>
            <person name="Lail K."/>
            <person name="Amirebrahimi M."/>
            <person name="Labutti K."/>
            <person name="Lipzen A."/>
            <person name="Riley R."/>
            <person name="Barry K."/>
            <person name="Henrissat B."/>
            <person name="Grigoriev I.V."/>
            <person name="Herr J.R."/>
            <person name="Aime M.C."/>
        </authorList>
    </citation>
    <scope>NUCLEOTIDE SEQUENCE</scope>
    <source>
        <strain evidence="18">MCA 3950</strain>
    </source>
</reference>
<dbReference type="Pfam" id="PF22191">
    <property type="entry name" value="IBR_1"/>
    <property type="match status" value="1"/>
</dbReference>
<dbReference type="RefSeq" id="XP_043043777.1">
    <property type="nucleotide sequence ID" value="XM_043188625.1"/>
</dbReference>